<accession>A0A1D6N472</accession>
<evidence type="ECO:0000313" key="1">
    <source>
        <dbReference type="EMBL" id="ONM35433.1"/>
    </source>
</evidence>
<dbReference type="SUPFAM" id="SSF75553">
    <property type="entry name" value="Smc hinge domain"/>
    <property type="match status" value="1"/>
</dbReference>
<dbReference type="InterPro" id="IPR036277">
    <property type="entry name" value="SMC_hinge_sf"/>
</dbReference>
<proteinExistence type="predicted"/>
<dbReference type="AlphaFoldDB" id="A0A1D6N472"/>
<dbReference type="Gene3D" id="3.30.70.1620">
    <property type="match status" value="1"/>
</dbReference>
<dbReference type="Gene3D" id="1.20.1060.20">
    <property type="match status" value="1"/>
</dbReference>
<organism evidence="1">
    <name type="scientific">Zea mays</name>
    <name type="common">Maize</name>
    <dbReference type="NCBI Taxonomy" id="4577"/>
    <lineage>
        <taxon>Eukaryota</taxon>
        <taxon>Viridiplantae</taxon>
        <taxon>Streptophyta</taxon>
        <taxon>Embryophyta</taxon>
        <taxon>Tracheophyta</taxon>
        <taxon>Spermatophyta</taxon>
        <taxon>Magnoliopsida</taxon>
        <taxon>Liliopsida</taxon>
        <taxon>Poales</taxon>
        <taxon>Poaceae</taxon>
        <taxon>PACMAD clade</taxon>
        <taxon>Panicoideae</taxon>
        <taxon>Andropogonodae</taxon>
        <taxon>Andropogoneae</taxon>
        <taxon>Tripsacinae</taxon>
        <taxon>Zea</taxon>
    </lineage>
</organism>
<protein>
    <submittedName>
        <fullName evidence="1">Structural maintenance of chromosomes protein 2-2</fullName>
    </submittedName>
</protein>
<sequence>MLILLIQVAFNRQISSTSVTLEGDTYQPSGLLTGGSKGGRGNLLRKLDELAKAEADLSDHEKKLFVIEQQVFWHSAMHNVRT</sequence>
<gene>
    <name evidence="1" type="ORF">ZEAMMB73_Zm00001d042468</name>
</gene>
<dbReference type="GO" id="GO:0005524">
    <property type="term" value="F:ATP binding"/>
    <property type="evidence" value="ECO:0007669"/>
    <property type="project" value="InterPro"/>
</dbReference>
<dbReference type="EMBL" id="CM007649">
    <property type="protein sequence ID" value="ONM35433.1"/>
    <property type="molecule type" value="Genomic_DNA"/>
</dbReference>
<reference evidence="1" key="1">
    <citation type="submission" date="2015-12" db="EMBL/GenBank/DDBJ databases">
        <title>Update maize B73 reference genome by single molecule sequencing technologies.</title>
        <authorList>
            <consortium name="Maize Genome Sequencing Project"/>
            <person name="Ware D."/>
        </authorList>
    </citation>
    <scope>NUCLEOTIDE SEQUENCE [LARGE SCALE GENOMIC DNA]</scope>
    <source>
        <tissue evidence="1">Seedling</tissue>
    </source>
</reference>
<dbReference type="GO" id="GO:0005694">
    <property type="term" value="C:chromosome"/>
    <property type="evidence" value="ECO:0007669"/>
    <property type="project" value="InterPro"/>
</dbReference>
<name>A0A1D6N472_MAIZE</name>
<dbReference type="GO" id="GO:0051276">
    <property type="term" value="P:chromosome organization"/>
    <property type="evidence" value="ECO:0007669"/>
    <property type="project" value="InterPro"/>
</dbReference>